<evidence type="ECO:0000256" key="1">
    <source>
        <dbReference type="SAM" id="Coils"/>
    </source>
</evidence>
<keyword evidence="3" id="KW-1185">Reference proteome</keyword>
<evidence type="ECO:0000313" key="4">
    <source>
        <dbReference type="RefSeq" id="XP_013384252.1"/>
    </source>
</evidence>
<dbReference type="Proteomes" id="UP000085678">
    <property type="component" value="Unplaced"/>
</dbReference>
<gene>
    <name evidence="4" type="primary">LOC106154451</name>
</gene>
<dbReference type="AlphaFoldDB" id="A0A1S3HDW8"/>
<dbReference type="InParanoid" id="A0A1S3HDW8"/>
<evidence type="ECO:0000256" key="2">
    <source>
        <dbReference type="SAM" id="SignalP"/>
    </source>
</evidence>
<evidence type="ECO:0000313" key="3">
    <source>
        <dbReference type="Proteomes" id="UP000085678"/>
    </source>
</evidence>
<dbReference type="RefSeq" id="XP_013384252.1">
    <property type="nucleotide sequence ID" value="XM_013528798.1"/>
</dbReference>
<protein>
    <submittedName>
        <fullName evidence="4">Uncharacterized protein LOC106154451</fullName>
    </submittedName>
</protein>
<organism evidence="3 4">
    <name type="scientific">Lingula anatina</name>
    <name type="common">Brachiopod</name>
    <name type="synonym">Lingula unguis</name>
    <dbReference type="NCBI Taxonomy" id="7574"/>
    <lineage>
        <taxon>Eukaryota</taxon>
        <taxon>Metazoa</taxon>
        <taxon>Spiralia</taxon>
        <taxon>Lophotrochozoa</taxon>
        <taxon>Brachiopoda</taxon>
        <taxon>Linguliformea</taxon>
        <taxon>Lingulata</taxon>
        <taxon>Lingulida</taxon>
        <taxon>Linguloidea</taxon>
        <taxon>Lingulidae</taxon>
        <taxon>Lingula</taxon>
    </lineage>
</organism>
<feature type="chain" id="PRO_5010386912" evidence="2">
    <location>
        <begin position="21"/>
        <end position="106"/>
    </location>
</feature>
<dbReference type="KEGG" id="lak:106154451"/>
<feature type="coiled-coil region" evidence="1">
    <location>
        <begin position="46"/>
        <end position="84"/>
    </location>
</feature>
<reference evidence="4" key="1">
    <citation type="submission" date="2025-08" db="UniProtKB">
        <authorList>
            <consortium name="RefSeq"/>
        </authorList>
    </citation>
    <scope>IDENTIFICATION</scope>
    <source>
        <tissue evidence="4">Gonads</tissue>
    </source>
</reference>
<proteinExistence type="predicted"/>
<name>A0A1S3HDW8_LINAN</name>
<sequence>MELTYKYIVILLCVLDVTLGIQTYDIKRRDVQATSQSQCSVTSTLLDILKNELNDLKKDNKKSLRRLEDRYDDLVDKYSKLLQTTTNLQVKFANFTSEKPGGKLHF</sequence>
<keyword evidence="2" id="KW-0732">Signal</keyword>
<feature type="signal peptide" evidence="2">
    <location>
        <begin position="1"/>
        <end position="20"/>
    </location>
</feature>
<accession>A0A1S3HDW8</accession>
<dbReference type="GeneID" id="106154451"/>
<keyword evidence="1" id="KW-0175">Coiled coil</keyword>